<dbReference type="EMBL" id="JBHUFD010000005">
    <property type="protein sequence ID" value="MFD1873597.1"/>
    <property type="molecule type" value="Genomic_DNA"/>
</dbReference>
<protein>
    <recommendedName>
        <fullName evidence="4">Outer membrane protein beta-barrel domain-containing protein</fullName>
    </recommendedName>
</protein>
<gene>
    <name evidence="2" type="ORF">ACFSDX_14215</name>
</gene>
<keyword evidence="1" id="KW-0732">Signal</keyword>
<evidence type="ECO:0008006" key="4">
    <source>
        <dbReference type="Google" id="ProtNLM"/>
    </source>
</evidence>
<evidence type="ECO:0000313" key="3">
    <source>
        <dbReference type="Proteomes" id="UP001597197"/>
    </source>
</evidence>
<feature type="signal peptide" evidence="1">
    <location>
        <begin position="1"/>
        <end position="16"/>
    </location>
</feature>
<evidence type="ECO:0000256" key="1">
    <source>
        <dbReference type="SAM" id="SignalP"/>
    </source>
</evidence>
<proteinExistence type="predicted"/>
<reference evidence="3" key="1">
    <citation type="journal article" date="2019" name="Int. J. Syst. Evol. Microbiol.">
        <title>The Global Catalogue of Microorganisms (GCM) 10K type strain sequencing project: providing services to taxonomists for standard genome sequencing and annotation.</title>
        <authorList>
            <consortium name="The Broad Institute Genomics Platform"/>
            <consortium name="The Broad Institute Genome Sequencing Center for Infectious Disease"/>
            <person name="Wu L."/>
            <person name="Ma J."/>
        </authorList>
    </citation>
    <scope>NUCLEOTIDE SEQUENCE [LARGE SCALE GENOMIC DNA]</scope>
    <source>
        <strain evidence="3">CGMCC 1.15795</strain>
    </source>
</reference>
<sequence length="223" mass="24248">MLGTALALAAALTAQAQSTYPAPDSVRGPVPPAVLLKVGLRATHVSYSGSGQAWSLVVPLSLGAEYRLAPRFGFYGQLEADLQTSRTATAARRRSPQAVAVPSAALGVGLRYYYNQPRRGEPLRNANLYGSYLALEGNLERNAVVGRFVTQSRRQTAAGLTPGLYAYWGTQHRLRRALLYDVSAGLGLQAPTYYNFESIAPAHYNLAAQVNLRLYWSHGFYAR</sequence>
<comment type="caution">
    <text evidence="2">The sequence shown here is derived from an EMBL/GenBank/DDBJ whole genome shotgun (WGS) entry which is preliminary data.</text>
</comment>
<accession>A0ABW4QVW1</accession>
<keyword evidence="3" id="KW-1185">Reference proteome</keyword>
<evidence type="ECO:0000313" key="2">
    <source>
        <dbReference type="EMBL" id="MFD1873597.1"/>
    </source>
</evidence>
<dbReference type="RefSeq" id="WP_382314621.1">
    <property type="nucleotide sequence ID" value="NZ_JBHUFD010000005.1"/>
</dbReference>
<organism evidence="2 3">
    <name type="scientific">Hymenobacter bucti</name>
    <dbReference type="NCBI Taxonomy" id="1844114"/>
    <lineage>
        <taxon>Bacteria</taxon>
        <taxon>Pseudomonadati</taxon>
        <taxon>Bacteroidota</taxon>
        <taxon>Cytophagia</taxon>
        <taxon>Cytophagales</taxon>
        <taxon>Hymenobacteraceae</taxon>
        <taxon>Hymenobacter</taxon>
    </lineage>
</organism>
<name>A0ABW4QVW1_9BACT</name>
<dbReference type="Proteomes" id="UP001597197">
    <property type="component" value="Unassembled WGS sequence"/>
</dbReference>
<feature type="chain" id="PRO_5045811840" description="Outer membrane protein beta-barrel domain-containing protein" evidence="1">
    <location>
        <begin position="17"/>
        <end position="223"/>
    </location>
</feature>